<evidence type="ECO:0000256" key="3">
    <source>
        <dbReference type="ARBA" id="ARBA00022741"/>
    </source>
</evidence>
<comment type="similarity">
    <text evidence="9">Belongs to the MurCDEF family. Mpl subfamily.</text>
</comment>
<evidence type="ECO:0000256" key="8">
    <source>
        <dbReference type="ARBA" id="ARBA00023316"/>
    </source>
</evidence>
<dbReference type="Proteomes" id="UP001162030">
    <property type="component" value="Chromosome"/>
</dbReference>
<keyword evidence="5 9" id="KW-0133">Cell shape</keyword>
<evidence type="ECO:0000256" key="1">
    <source>
        <dbReference type="ARBA" id="ARBA00022598"/>
    </source>
</evidence>
<gene>
    <name evidence="9 13" type="primary">mpl</name>
    <name evidence="13" type="ORF">MSZNOR_0669</name>
</gene>
<dbReference type="Pfam" id="PF01225">
    <property type="entry name" value="Mur_ligase"/>
    <property type="match status" value="1"/>
</dbReference>
<dbReference type="EC" id="6.3.2.45" evidence="9"/>
<dbReference type="PANTHER" id="PTHR43445:SF5">
    <property type="entry name" value="UDP-N-ACETYLMURAMATE--L-ALANYL-GAMMA-D-GLUTAMYL-MESO-2,6-DIAMINOHEPTANDIOATE LIGASE"/>
    <property type="match status" value="1"/>
</dbReference>
<dbReference type="PANTHER" id="PTHR43445">
    <property type="entry name" value="UDP-N-ACETYLMURAMATE--L-ALANINE LIGASE-RELATED"/>
    <property type="match status" value="1"/>
</dbReference>
<dbReference type="Pfam" id="PF08245">
    <property type="entry name" value="Mur_ligase_M"/>
    <property type="match status" value="1"/>
</dbReference>
<dbReference type="Gene3D" id="3.40.50.720">
    <property type="entry name" value="NAD(P)-binding Rossmann-like Domain"/>
    <property type="match status" value="1"/>
</dbReference>
<evidence type="ECO:0000256" key="2">
    <source>
        <dbReference type="ARBA" id="ARBA00022618"/>
    </source>
</evidence>
<protein>
    <recommendedName>
        <fullName evidence="9">UDP-N-acetylmuramate--L-alanyl-gamma-D-glutamyl-meso-2,6-diaminoheptandioate ligase</fullName>
        <ecNumber evidence="9">6.3.2.45</ecNumber>
    </recommendedName>
    <alternativeName>
        <fullName evidence="9">Murein peptide ligase</fullName>
    </alternativeName>
    <alternativeName>
        <fullName evidence="9">UDP-N-acetylmuramate:L-alanyl-gamma-D-glutamyl-meso-diaminopimelate ligase</fullName>
    </alternativeName>
</protein>
<comment type="cofactor">
    <cofactor evidence="9">
        <name>Mg(2+)</name>
        <dbReference type="ChEBI" id="CHEBI:18420"/>
    </cofactor>
</comment>
<keyword evidence="7 9" id="KW-0131">Cell cycle</keyword>
<keyword evidence="4 9" id="KW-0067">ATP-binding</keyword>
<dbReference type="NCBIfam" id="TIGR01081">
    <property type="entry name" value="mpl"/>
    <property type="match status" value="1"/>
</dbReference>
<evidence type="ECO:0000259" key="11">
    <source>
        <dbReference type="Pfam" id="PF02875"/>
    </source>
</evidence>
<dbReference type="RefSeq" id="WP_026610273.1">
    <property type="nucleotide sequence ID" value="NZ_OX458333.1"/>
</dbReference>
<keyword evidence="6 9" id="KW-0573">Peptidoglycan synthesis</keyword>
<dbReference type="Gene3D" id="3.90.190.20">
    <property type="entry name" value="Mur ligase, C-terminal domain"/>
    <property type="match status" value="1"/>
</dbReference>
<dbReference type="InterPro" id="IPR050061">
    <property type="entry name" value="MurCDEF_pg_biosynth"/>
</dbReference>
<dbReference type="InterPro" id="IPR005757">
    <property type="entry name" value="Mpl"/>
</dbReference>
<feature type="domain" description="Mur ligase central" evidence="12">
    <location>
        <begin position="108"/>
        <end position="296"/>
    </location>
</feature>
<keyword evidence="1 9" id="KW-0436">Ligase</keyword>
<evidence type="ECO:0000313" key="14">
    <source>
        <dbReference type="Proteomes" id="UP001162030"/>
    </source>
</evidence>
<keyword evidence="9" id="KW-0460">Magnesium</keyword>
<feature type="domain" description="Mur ligase N-terminal catalytic" evidence="10">
    <location>
        <begin position="2"/>
        <end position="95"/>
    </location>
</feature>
<dbReference type="InterPro" id="IPR000713">
    <property type="entry name" value="Mur_ligase_N"/>
</dbReference>
<evidence type="ECO:0000259" key="12">
    <source>
        <dbReference type="Pfam" id="PF08245"/>
    </source>
</evidence>
<accession>A0ABM9HXH8</accession>
<name>A0ABM9HXH8_9GAMM</name>
<dbReference type="InterPro" id="IPR013221">
    <property type="entry name" value="Mur_ligase_cen"/>
</dbReference>
<dbReference type="EMBL" id="OX458333">
    <property type="protein sequence ID" value="CAI8752089.1"/>
    <property type="molecule type" value="Genomic_DNA"/>
</dbReference>
<evidence type="ECO:0000256" key="5">
    <source>
        <dbReference type="ARBA" id="ARBA00022960"/>
    </source>
</evidence>
<dbReference type="SUPFAM" id="SSF51984">
    <property type="entry name" value="MurCD N-terminal domain"/>
    <property type="match status" value="1"/>
</dbReference>
<dbReference type="SUPFAM" id="SSF53244">
    <property type="entry name" value="MurD-like peptide ligases, peptide-binding domain"/>
    <property type="match status" value="1"/>
</dbReference>
<evidence type="ECO:0000313" key="13">
    <source>
        <dbReference type="EMBL" id="CAI8752089.1"/>
    </source>
</evidence>
<comment type="pathway">
    <text evidence="9">Cell wall biogenesis; peptidoglycan recycling.</text>
</comment>
<evidence type="ECO:0000256" key="4">
    <source>
        <dbReference type="ARBA" id="ARBA00022840"/>
    </source>
</evidence>
<keyword evidence="3 9" id="KW-0547">Nucleotide-binding</keyword>
<feature type="binding site" evidence="9">
    <location>
        <begin position="110"/>
        <end position="116"/>
    </location>
    <ligand>
        <name>ATP</name>
        <dbReference type="ChEBI" id="CHEBI:30616"/>
    </ligand>
</feature>
<evidence type="ECO:0000256" key="6">
    <source>
        <dbReference type="ARBA" id="ARBA00022984"/>
    </source>
</evidence>
<dbReference type="InterPro" id="IPR004101">
    <property type="entry name" value="Mur_ligase_C"/>
</dbReference>
<organism evidence="13 14">
    <name type="scientific">Methylocaldum szegediense</name>
    <dbReference type="NCBI Taxonomy" id="73780"/>
    <lineage>
        <taxon>Bacteria</taxon>
        <taxon>Pseudomonadati</taxon>
        <taxon>Pseudomonadota</taxon>
        <taxon>Gammaproteobacteria</taxon>
        <taxon>Methylococcales</taxon>
        <taxon>Methylococcaceae</taxon>
        <taxon>Methylocaldum</taxon>
    </lineage>
</organism>
<keyword evidence="14" id="KW-1185">Reference proteome</keyword>
<dbReference type="InterPro" id="IPR036615">
    <property type="entry name" value="Mur_ligase_C_dom_sf"/>
</dbReference>
<sequence length="455" mass="49420">MHIHILGICGTFMGGLAIMAKQMGHHVTGSDQNVYPPMSTQLEEQGIALMKGYSPANLDPAPDLVVVGNAISRGNPEIEAVLNRGLAYTSGPQWLYCYVLKNTWVLAVAGTHGKTTTSSMLAWILESAGLKPGFLVGGVPLNFGVSARLGDGRFFVVEADEYDTAFFDKRSKFVHYRPRTAILNNLEFDHADIFPDLAAIQRQFHHLVRSIPGNGLVIAPETDETLTEVLRMGCWTPVEKTTLEETSENAVWRAEILTPDGGRFQLFHRGQPSGIVEWGLTGRHNVMNALSAIAAAHHAGVSPEEAAAALSSFKNVKRRLEVLACIDGITLYDDFAHHPTAIATTLQGLRARVNSARIIAVLEPRSNTMRMGVHADTIADSLKAADKSIIFQPDDLGWDAEQAIKGAESVTVCRSLDSIVELLAKDARPGDHLVFMSNGSFGGIHKKVEDALRRG</sequence>
<keyword evidence="8 9" id="KW-0961">Cell wall biogenesis/degradation</keyword>
<dbReference type="InterPro" id="IPR036565">
    <property type="entry name" value="Mur-like_cat_sf"/>
</dbReference>
<reference evidence="13 14" key="1">
    <citation type="submission" date="2023-03" db="EMBL/GenBank/DDBJ databases">
        <authorList>
            <person name="Pearce D."/>
        </authorList>
    </citation>
    <scope>NUCLEOTIDE SEQUENCE [LARGE SCALE GENOMIC DNA]</scope>
    <source>
        <strain evidence="13">Msz</strain>
    </source>
</reference>
<evidence type="ECO:0000259" key="10">
    <source>
        <dbReference type="Pfam" id="PF01225"/>
    </source>
</evidence>
<dbReference type="Pfam" id="PF02875">
    <property type="entry name" value="Mur_ligase_C"/>
    <property type="match status" value="1"/>
</dbReference>
<evidence type="ECO:0000256" key="9">
    <source>
        <dbReference type="HAMAP-Rule" id="MF_02020"/>
    </source>
</evidence>
<proteinExistence type="inferred from homology"/>
<keyword evidence="2 9" id="KW-0132">Cell division</keyword>
<comment type="function">
    <text evidence="9">Reutilizes the intact tripeptide L-alanyl-gamma-D-glutamyl-meso-diaminopimelate by linking it to UDP-N-acetylmuramate.</text>
</comment>
<dbReference type="Gene3D" id="3.40.1190.10">
    <property type="entry name" value="Mur-like, catalytic domain"/>
    <property type="match status" value="1"/>
</dbReference>
<dbReference type="HAMAP" id="MF_02020">
    <property type="entry name" value="Mpl"/>
    <property type="match status" value="1"/>
</dbReference>
<dbReference type="GO" id="GO:0106418">
    <property type="term" value="F:UDP-N-acetylmuramate-L-alanyl-gamma-D-glutamyl-meso-2,6-diaminoheptanedioate ligase activity"/>
    <property type="evidence" value="ECO:0007669"/>
    <property type="project" value="UniProtKB-EC"/>
</dbReference>
<feature type="domain" description="Mur ligase C-terminal" evidence="11">
    <location>
        <begin position="318"/>
        <end position="439"/>
    </location>
</feature>
<comment type="catalytic activity">
    <reaction evidence="9">
        <text>UDP-N-acetyl-alpha-D-muramate + L-alanyl-gamma-D-glutamyl-meso-2,6-diaminopimelate + ATP = UDP-N-acetyl-alpha-D-muramoyl-L-alanyl-gamma-D-glutamyl-meso-2,6-diaminopimelate + ADP + phosphate + H(+)</text>
        <dbReference type="Rhea" id="RHEA:29563"/>
        <dbReference type="ChEBI" id="CHEBI:15378"/>
        <dbReference type="ChEBI" id="CHEBI:30616"/>
        <dbReference type="ChEBI" id="CHEBI:43474"/>
        <dbReference type="ChEBI" id="CHEBI:61401"/>
        <dbReference type="ChEBI" id="CHEBI:70757"/>
        <dbReference type="ChEBI" id="CHEBI:83905"/>
        <dbReference type="ChEBI" id="CHEBI:456216"/>
        <dbReference type="EC" id="6.3.2.45"/>
    </reaction>
</comment>
<dbReference type="SUPFAM" id="SSF53623">
    <property type="entry name" value="MurD-like peptide ligases, catalytic domain"/>
    <property type="match status" value="1"/>
</dbReference>
<evidence type="ECO:0000256" key="7">
    <source>
        <dbReference type="ARBA" id="ARBA00023306"/>
    </source>
</evidence>